<dbReference type="SUPFAM" id="SSF55785">
    <property type="entry name" value="PYP-like sensor domain (PAS domain)"/>
    <property type="match status" value="2"/>
</dbReference>
<evidence type="ECO:0000313" key="5">
    <source>
        <dbReference type="EMBL" id="WOT05699.1"/>
    </source>
</evidence>
<dbReference type="CDD" id="cd00130">
    <property type="entry name" value="PAS"/>
    <property type="match status" value="2"/>
</dbReference>
<protein>
    <submittedName>
        <fullName evidence="5">EAL domain-containing protein</fullName>
    </submittedName>
</protein>
<gene>
    <name evidence="5" type="ORF">RGE70_02395</name>
</gene>
<evidence type="ECO:0000259" key="4">
    <source>
        <dbReference type="PROSITE" id="PS50887"/>
    </source>
</evidence>
<dbReference type="PROSITE" id="PS50883">
    <property type="entry name" value="EAL"/>
    <property type="match status" value="1"/>
</dbReference>
<dbReference type="InterPro" id="IPR001633">
    <property type="entry name" value="EAL_dom"/>
</dbReference>
<dbReference type="Pfam" id="PF00563">
    <property type="entry name" value="EAL"/>
    <property type="match status" value="1"/>
</dbReference>
<reference evidence="5 6" key="1">
    <citation type="submission" date="2023-10" db="EMBL/GenBank/DDBJ databases">
        <title>Complete genome sequence of Shewanella sp. DAU334.</title>
        <authorList>
            <person name="Lee Y.-S."/>
            <person name="Jeong H.-R."/>
            <person name="Hwang E.-J."/>
            <person name="Choi Y.-L."/>
            <person name="Kim G.-D."/>
        </authorList>
    </citation>
    <scope>NUCLEOTIDE SEQUENCE [LARGE SCALE GENOMIC DNA]</scope>
    <source>
        <strain evidence="5 6">DAU334</strain>
    </source>
</reference>
<dbReference type="PROSITE" id="PS50113">
    <property type="entry name" value="PAC"/>
    <property type="match status" value="1"/>
</dbReference>
<feature type="domain" description="PAS" evidence="1">
    <location>
        <begin position="281"/>
        <end position="327"/>
    </location>
</feature>
<dbReference type="Gene3D" id="3.30.70.270">
    <property type="match status" value="1"/>
</dbReference>
<dbReference type="Gene3D" id="3.30.450.20">
    <property type="entry name" value="PAS domain"/>
    <property type="match status" value="2"/>
</dbReference>
<feature type="domain" description="GGDEF" evidence="4">
    <location>
        <begin position="438"/>
        <end position="572"/>
    </location>
</feature>
<dbReference type="SUPFAM" id="SSF141868">
    <property type="entry name" value="EAL domain-like"/>
    <property type="match status" value="1"/>
</dbReference>
<dbReference type="Gene3D" id="3.20.20.450">
    <property type="entry name" value="EAL domain"/>
    <property type="match status" value="1"/>
</dbReference>
<dbReference type="InterPro" id="IPR000014">
    <property type="entry name" value="PAS"/>
</dbReference>
<organism evidence="5 6">
    <name type="scientific">Shewanella youngdeokensis</name>
    <dbReference type="NCBI Taxonomy" id="2999068"/>
    <lineage>
        <taxon>Bacteria</taxon>
        <taxon>Pseudomonadati</taxon>
        <taxon>Pseudomonadota</taxon>
        <taxon>Gammaproteobacteria</taxon>
        <taxon>Alteromonadales</taxon>
        <taxon>Shewanellaceae</taxon>
        <taxon>Shewanella</taxon>
    </lineage>
</organism>
<dbReference type="Pfam" id="PF08448">
    <property type="entry name" value="PAS_4"/>
    <property type="match status" value="1"/>
</dbReference>
<dbReference type="InterPro" id="IPR013656">
    <property type="entry name" value="PAS_4"/>
</dbReference>
<dbReference type="RefSeq" id="WP_310469960.1">
    <property type="nucleotide sequence ID" value="NZ_CP136522.1"/>
</dbReference>
<dbReference type="Pfam" id="PF00990">
    <property type="entry name" value="GGDEF"/>
    <property type="match status" value="1"/>
</dbReference>
<feature type="domain" description="PAS" evidence="1">
    <location>
        <begin position="161"/>
        <end position="231"/>
    </location>
</feature>
<dbReference type="SMART" id="SM00267">
    <property type="entry name" value="GGDEF"/>
    <property type="match status" value="1"/>
</dbReference>
<dbReference type="PROSITE" id="PS50112">
    <property type="entry name" value="PAS"/>
    <property type="match status" value="2"/>
</dbReference>
<dbReference type="PANTHER" id="PTHR44757">
    <property type="entry name" value="DIGUANYLATE CYCLASE DGCP"/>
    <property type="match status" value="1"/>
</dbReference>
<dbReference type="Pfam" id="PF13426">
    <property type="entry name" value="PAS_9"/>
    <property type="match status" value="1"/>
</dbReference>
<sequence length="841" mass="93140">MVVLEVEITAAQQALWQAAIDVLATISGSGVGLLKVNQYSQLEVCAAQGVGDDSLTKLCQLYAPANHYLDLADSANPSVFVGCHRDDNNAPAGLYCELPIYWPSKTLFGYICLLKGGGNSALNHAQLTILFQQCVSSIERDLIRLSREYHQCIEHETNPKPKVSLQQFIDSMDEYVWIKDRHGRYSAVNQSTELAWGLDRKQILDSTDKELFPPELAKQFSDSDKESIARGVKVTADELQGLNMGPWIETRKVSLVNDEGDFDGIVAISRNISSLKAAQDQLELAAQVFKNSVEGIVITDVDGTIIDAHGAFSDITGYEKSEVLGKNPRVFNSGRHEKAFFTNMWQKLLSVGKWQGEIWNRRKSGAIFPQQLTIIAVYGDQRKIRYFVAVFADLSTQKKNEAELASLAFHDPLTKLPNRMSITSRLEQEIQLTSYNEGQLAVVYIDVDLFKQVNESFGYISGDKVLVELANRFRDTLCDFASVARLSGDEFAVILPNIASSEMLSLRISQLQQAFETPFIAEGCAPIRLTGSIGVAIYPDDGLDSSTLLVNADAAMHRAKCNGRNDYAFYTQSLTYESMEHLKLQSALHDAVKQESFYLEYQPKVDCHSQNLSGFEALLRWNDPVLGLISPAVFIPVAEKIGVIQEIGRWVLQQACEQGVKWLSEGKDFVRIAVNVASPQLQRRSFVTEVADILELTGLPAHRLELEVTESCMMFDTQAVARDLVKLSDMGITLSIDDFGTGYSSLNYLKKLPINKLKIDQSFVRDIPIDANNTAIAKAVIALGHSLNLKVIAEGVETAGQAYFLATHGCDEAQGYLYSKPKAASEFDEFFIKQAVAPSLA</sequence>
<dbReference type="EMBL" id="CP136522">
    <property type="protein sequence ID" value="WOT05699.1"/>
    <property type="molecule type" value="Genomic_DNA"/>
</dbReference>
<dbReference type="SUPFAM" id="SSF55073">
    <property type="entry name" value="Nucleotide cyclase"/>
    <property type="match status" value="1"/>
</dbReference>
<dbReference type="PANTHER" id="PTHR44757:SF2">
    <property type="entry name" value="BIOFILM ARCHITECTURE MAINTENANCE PROTEIN MBAA"/>
    <property type="match status" value="1"/>
</dbReference>
<dbReference type="PROSITE" id="PS50887">
    <property type="entry name" value="GGDEF"/>
    <property type="match status" value="1"/>
</dbReference>
<dbReference type="InterPro" id="IPR035965">
    <property type="entry name" value="PAS-like_dom_sf"/>
</dbReference>
<feature type="domain" description="PAC" evidence="2">
    <location>
        <begin position="354"/>
        <end position="406"/>
    </location>
</feature>
<evidence type="ECO:0000259" key="2">
    <source>
        <dbReference type="PROSITE" id="PS50113"/>
    </source>
</evidence>
<dbReference type="CDD" id="cd01949">
    <property type="entry name" value="GGDEF"/>
    <property type="match status" value="1"/>
</dbReference>
<dbReference type="CDD" id="cd01948">
    <property type="entry name" value="EAL"/>
    <property type="match status" value="1"/>
</dbReference>
<evidence type="ECO:0000259" key="3">
    <source>
        <dbReference type="PROSITE" id="PS50883"/>
    </source>
</evidence>
<dbReference type="SMART" id="SM00091">
    <property type="entry name" value="PAS"/>
    <property type="match status" value="2"/>
</dbReference>
<dbReference type="InterPro" id="IPR035919">
    <property type="entry name" value="EAL_sf"/>
</dbReference>
<dbReference type="InterPro" id="IPR043128">
    <property type="entry name" value="Rev_trsase/Diguanyl_cyclase"/>
</dbReference>
<dbReference type="InterPro" id="IPR029787">
    <property type="entry name" value="Nucleotide_cyclase"/>
</dbReference>
<dbReference type="InterPro" id="IPR000160">
    <property type="entry name" value="GGDEF_dom"/>
</dbReference>
<dbReference type="Proteomes" id="UP001529491">
    <property type="component" value="Chromosome"/>
</dbReference>
<evidence type="ECO:0000313" key="6">
    <source>
        <dbReference type="Proteomes" id="UP001529491"/>
    </source>
</evidence>
<name>A0ABZ0K1P1_9GAMM</name>
<dbReference type="InterPro" id="IPR000700">
    <property type="entry name" value="PAS-assoc_C"/>
</dbReference>
<dbReference type="InterPro" id="IPR052155">
    <property type="entry name" value="Biofilm_reg_signaling"/>
</dbReference>
<keyword evidence="6" id="KW-1185">Reference proteome</keyword>
<dbReference type="NCBIfam" id="TIGR00254">
    <property type="entry name" value="GGDEF"/>
    <property type="match status" value="1"/>
</dbReference>
<evidence type="ECO:0000259" key="1">
    <source>
        <dbReference type="PROSITE" id="PS50112"/>
    </source>
</evidence>
<dbReference type="SMART" id="SM00052">
    <property type="entry name" value="EAL"/>
    <property type="match status" value="1"/>
</dbReference>
<feature type="domain" description="EAL" evidence="3">
    <location>
        <begin position="581"/>
        <end position="835"/>
    </location>
</feature>
<accession>A0ABZ0K1P1</accession>
<dbReference type="NCBIfam" id="TIGR00229">
    <property type="entry name" value="sensory_box"/>
    <property type="match status" value="1"/>
</dbReference>
<proteinExistence type="predicted"/>